<proteinExistence type="predicted"/>
<evidence type="ECO:0000256" key="3">
    <source>
        <dbReference type="ARBA" id="ARBA00023163"/>
    </source>
</evidence>
<dbReference type="PANTHER" id="PTHR24567">
    <property type="entry name" value="CRP FAMILY TRANSCRIPTIONAL REGULATORY PROTEIN"/>
    <property type="match status" value="1"/>
</dbReference>
<dbReference type="InterPro" id="IPR036388">
    <property type="entry name" value="WH-like_DNA-bd_sf"/>
</dbReference>
<dbReference type="PROSITE" id="PS50042">
    <property type="entry name" value="CNMP_BINDING_3"/>
    <property type="match status" value="1"/>
</dbReference>
<keyword evidence="7" id="KW-1185">Reference proteome</keyword>
<dbReference type="Pfam" id="PF13545">
    <property type="entry name" value="HTH_Crp_2"/>
    <property type="match status" value="1"/>
</dbReference>
<dbReference type="InterPro" id="IPR014710">
    <property type="entry name" value="RmlC-like_jellyroll"/>
</dbReference>
<gene>
    <name evidence="6" type="ORF">GO608_17425</name>
</gene>
<dbReference type="Pfam" id="PF00027">
    <property type="entry name" value="cNMP_binding"/>
    <property type="match status" value="1"/>
</dbReference>
<evidence type="ECO:0000313" key="7">
    <source>
        <dbReference type="Proteomes" id="UP000601990"/>
    </source>
</evidence>
<reference evidence="6" key="1">
    <citation type="submission" date="2019-12" db="EMBL/GenBank/DDBJ databases">
        <title>Comparative genomics gives insights into the taxonomy of the Azoarcus-Aromatoleum group and reveals separate origins of nif in the plant-associated Azoarcus and non-plant-associated Aromatoleum sub-groups.</title>
        <authorList>
            <person name="Lafos M."/>
            <person name="Maluk M."/>
            <person name="Batista M."/>
            <person name="Junghare M."/>
            <person name="Carmona M."/>
            <person name="Faoro H."/>
            <person name="Cruz L.M."/>
            <person name="Battistoni F."/>
            <person name="De Souza E."/>
            <person name="Pedrosa F."/>
            <person name="Chen W.-M."/>
            <person name="Poole P.S."/>
            <person name="Dixon R.A."/>
            <person name="James E.K."/>
        </authorList>
    </citation>
    <scope>NUCLEOTIDE SEQUENCE</scope>
    <source>
        <strain evidence="6">U120</strain>
    </source>
</reference>
<protein>
    <submittedName>
        <fullName evidence="6">Cyclic nucleotide-binding domain-containing protein</fullName>
    </submittedName>
</protein>
<dbReference type="Proteomes" id="UP000601990">
    <property type="component" value="Unassembled WGS sequence"/>
</dbReference>
<dbReference type="CDD" id="cd00038">
    <property type="entry name" value="CAP_ED"/>
    <property type="match status" value="1"/>
</dbReference>
<evidence type="ECO:0000256" key="2">
    <source>
        <dbReference type="ARBA" id="ARBA00023125"/>
    </source>
</evidence>
<dbReference type="EMBL" id="WTVH01000046">
    <property type="protein sequence ID" value="NMF95095.1"/>
    <property type="molecule type" value="Genomic_DNA"/>
</dbReference>
<dbReference type="Gene3D" id="1.10.10.10">
    <property type="entry name" value="Winged helix-like DNA-binding domain superfamily/Winged helix DNA-binding domain"/>
    <property type="match status" value="1"/>
</dbReference>
<dbReference type="SMART" id="SM00100">
    <property type="entry name" value="cNMP"/>
    <property type="match status" value="1"/>
</dbReference>
<evidence type="ECO:0000259" key="5">
    <source>
        <dbReference type="PROSITE" id="PS51063"/>
    </source>
</evidence>
<dbReference type="CDD" id="cd00092">
    <property type="entry name" value="HTH_CRP"/>
    <property type="match status" value="1"/>
</dbReference>
<dbReference type="RefSeq" id="WP_169200295.1">
    <property type="nucleotide sequence ID" value="NZ_WTVH02000009.1"/>
</dbReference>
<name>A0ABX1N774_9RHOO</name>
<dbReference type="InterPro" id="IPR000595">
    <property type="entry name" value="cNMP-bd_dom"/>
</dbReference>
<accession>A0ABX1N774</accession>
<dbReference type="InterPro" id="IPR050397">
    <property type="entry name" value="Env_Response_Regulators"/>
</dbReference>
<feature type="domain" description="Cyclic nucleotide-binding" evidence="4">
    <location>
        <begin position="17"/>
        <end position="137"/>
    </location>
</feature>
<comment type="caution">
    <text evidence="6">The sequence shown here is derived from an EMBL/GenBank/DDBJ whole genome shotgun (WGS) entry which is preliminary data.</text>
</comment>
<dbReference type="SMART" id="SM00419">
    <property type="entry name" value="HTH_CRP"/>
    <property type="match status" value="1"/>
</dbReference>
<dbReference type="SUPFAM" id="SSF46785">
    <property type="entry name" value="Winged helix' DNA-binding domain"/>
    <property type="match status" value="1"/>
</dbReference>
<keyword evidence="3" id="KW-0804">Transcription</keyword>
<dbReference type="InterPro" id="IPR012318">
    <property type="entry name" value="HTH_CRP"/>
</dbReference>
<dbReference type="PROSITE" id="PS51063">
    <property type="entry name" value="HTH_CRP_2"/>
    <property type="match status" value="1"/>
</dbReference>
<evidence type="ECO:0000259" key="4">
    <source>
        <dbReference type="PROSITE" id="PS50042"/>
    </source>
</evidence>
<dbReference type="PANTHER" id="PTHR24567:SF68">
    <property type="entry name" value="DNA-BINDING TRANSCRIPTIONAL DUAL REGULATOR CRP"/>
    <property type="match status" value="1"/>
</dbReference>
<dbReference type="Gene3D" id="2.60.120.10">
    <property type="entry name" value="Jelly Rolls"/>
    <property type="match status" value="1"/>
</dbReference>
<keyword evidence="1" id="KW-0805">Transcription regulation</keyword>
<sequence length="229" mass="25298">MPNPIADIPTLLRQISFFSELSADDIDRVARYTRERTLEKGEVLFQRGDPVHGFFFVVSGQVKLAVSSAQGNEKVVEIISPMHSFGEAVMFLNRPYPVFAEGLVATRLLHIGQAVVSDLIDQDSSFARKLLAGMAIRLHSMIQDVEIYSLRSSTQRVIGYLLQQVEQEGATGAQDIQLPTSKQVIASRLNLTPETLSRIFHDLVNAGLITVHGKHIALHDPVGLAHYQG</sequence>
<evidence type="ECO:0000313" key="6">
    <source>
        <dbReference type="EMBL" id="NMF95095.1"/>
    </source>
</evidence>
<feature type="domain" description="HTH crp-type" evidence="5">
    <location>
        <begin position="151"/>
        <end position="222"/>
    </location>
</feature>
<dbReference type="InterPro" id="IPR036390">
    <property type="entry name" value="WH_DNA-bd_sf"/>
</dbReference>
<organism evidence="6 7">
    <name type="scientific">Aromatoleum buckelii</name>
    <dbReference type="NCBI Taxonomy" id="200254"/>
    <lineage>
        <taxon>Bacteria</taxon>
        <taxon>Pseudomonadati</taxon>
        <taxon>Pseudomonadota</taxon>
        <taxon>Betaproteobacteria</taxon>
        <taxon>Rhodocyclales</taxon>
        <taxon>Rhodocyclaceae</taxon>
        <taxon>Aromatoleum</taxon>
    </lineage>
</organism>
<keyword evidence="2" id="KW-0238">DNA-binding</keyword>
<evidence type="ECO:0000256" key="1">
    <source>
        <dbReference type="ARBA" id="ARBA00023015"/>
    </source>
</evidence>
<dbReference type="SUPFAM" id="SSF51206">
    <property type="entry name" value="cAMP-binding domain-like"/>
    <property type="match status" value="1"/>
</dbReference>
<dbReference type="InterPro" id="IPR018490">
    <property type="entry name" value="cNMP-bd_dom_sf"/>
</dbReference>